<proteinExistence type="predicted"/>
<keyword evidence="2" id="KW-1185">Reference proteome</keyword>
<dbReference type="EMBL" id="CM042009">
    <property type="protein sequence ID" value="KAI3790462.1"/>
    <property type="molecule type" value="Genomic_DNA"/>
</dbReference>
<reference evidence="1 2" key="2">
    <citation type="journal article" date="2022" name="Mol. Ecol. Resour.">
        <title>The genomes of chicory, endive, great burdock and yacon provide insights into Asteraceae paleo-polyploidization history and plant inulin production.</title>
        <authorList>
            <person name="Fan W."/>
            <person name="Wang S."/>
            <person name="Wang H."/>
            <person name="Wang A."/>
            <person name="Jiang F."/>
            <person name="Liu H."/>
            <person name="Zhao H."/>
            <person name="Xu D."/>
            <person name="Zhang Y."/>
        </authorList>
    </citation>
    <scope>NUCLEOTIDE SEQUENCE [LARGE SCALE GENOMIC DNA]</scope>
    <source>
        <strain evidence="2">cv. Punajuju</strain>
        <tissue evidence="1">Leaves</tissue>
    </source>
</reference>
<reference evidence="2" key="1">
    <citation type="journal article" date="2022" name="Mol. Ecol. Resour.">
        <title>The genomes of chicory, endive, great burdock and yacon provide insights into Asteraceae palaeo-polyploidization history and plant inulin production.</title>
        <authorList>
            <person name="Fan W."/>
            <person name="Wang S."/>
            <person name="Wang H."/>
            <person name="Wang A."/>
            <person name="Jiang F."/>
            <person name="Liu H."/>
            <person name="Zhao H."/>
            <person name="Xu D."/>
            <person name="Zhang Y."/>
        </authorList>
    </citation>
    <scope>NUCLEOTIDE SEQUENCE [LARGE SCALE GENOMIC DNA]</scope>
    <source>
        <strain evidence="2">cv. Punajuju</strain>
    </source>
</reference>
<sequence length="239" mass="26942">MDVNHDDQELEALETLSLADFPLTEDGDSIFQDRQRSPSSSATEDLFEFFNGGLRDCSEENGMAHAEDMIFGGKLIPINDQTHHEPPPESQNETRNKKEIHRRRSESMRELKSNTSKATAMKLVRNSYSLDYKKLQRNTKSNYEPTPEIHRNSLSNKTNSSRWTDIMFGPVKVPSEMDLRDIRNRQIVQNTSKSLFPTVKSGEGLAVRGVGDHRKTSWGVLGILSCKSSVSVAVTMPLS</sequence>
<name>A0ACB9H3Y7_CICIN</name>
<evidence type="ECO:0000313" key="1">
    <source>
        <dbReference type="EMBL" id="KAI3790462.1"/>
    </source>
</evidence>
<evidence type="ECO:0000313" key="2">
    <source>
        <dbReference type="Proteomes" id="UP001055811"/>
    </source>
</evidence>
<gene>
    <name evidence="1" type="ORF">L2E82_03517</name>
</gene>
<protein>
    <submittedName>
        <fullName evidence="1">Uncharacterized protein</fullName>
    </submittedName>
</protein>
<accession>A0ACB9H3Y7</accession>
<organism evidence="1 2">
    <name type="scientific">Cichorium intybus</name>
    <name type="common">Chicory</name>
    <dbReference type="NCBI Taxonomy" id="13427"/>
    <lineage>
        <taxon>Eukaryota</taxon>
        <taxon>Viridiplantae</taxon>
        <taxon>Streptophyta</taxon>
        <taxon>Embryophyta</taxon>
        <taxon>Tracheophyta</taxon>
        <taxon>Spermatophyta</taxon>
        <taxon>Magnoliopsida</taxon>
        <taxon>eudicotyledons</taxon>
        <taxon>Gunneridae</taxon>
        <taxon>Pentapetalae</taxon>
        <taxon>asterids</taxon>
        <taxon>campanulids</taxon>
        <taxon>Asterales</taxon>
        <taxon>Asteraceae</taxon>
        <taxon>Cichorioideae</taxon>
        <taxon>Cichorieae</taxon>
        <taxon>Cichoriinae</taxon>
        <taxon>Cichorium</taxon>
    </lineage>
</organism>
<comment type="caution">
    <text evidence="1">The sequence shown here is derived from an EMBL/GenBank/DDBJ whole genome shotgun (WGS) entry which is preliminary data.</text>
</comment>
<dbReference type="Proteomes" id="UP001055811">
    <property type="component" value="Linkage Group LG01"/>
</dbReference>